<dbReference type="Proteomes" id="UP000584670">
    <property type="component" value="Unassembled WGS sequence"/>
</dbReference>
<organism evidence="1 2">
    <name type="scientific">Streptomyces cupreus</name>
    <dbReference type="NCBI Taxonomy" id="2759956"/>
    <lineage>
        <taxon>Bacteria</taxon>
        <taxon>Bacillati</taxon>
        <taxon>Actinomycetota</taxon>
        <taxon>Actinomycetes</taxon>
        <taxon>Kitasatosporales</taxon>
        <taxon>Streptomycetaceae</taxon>
        <taxon>Streptomyces</taxon>
    </lineage>
</organism>
<accession>A0A7X1JFN8</accession>
<gene>
    <name evidence="1" type="ORF">H4N64_37705</name>
</gene>
<name>A0A7X1JFN8_9ACTN</name>
<reference evidence="1 2" key="1">
    <citation type="submission" date="2020-08" db="EMBL/GenBank/DDBJ databases">
        <title>Streptomyces sp. PSKA01 genome sequencing and assembly.</title>
        <authorList>
            <person name="Mandal S."/>
            <person name="Maiti P.K."/>
            <person name="Das P."/>
        </authorList>
    </citation>
    <scope>NUCLEOTIDE SEQUENCE [LARGE SCALE GENOMIC DNA]</scope>
    <source>
        <strain evidence="1 2">PSKA01</strain>
    </source>
</reference>
<sequence>MFAYLTSIYIHGSVYIGGWMTAALDTDLADRKALLTTRLDLLGAAL</sequence>
<proteinExistence type="predicted"/>
<protein>
    <submittedName>
        <fullName evidence="1">Uncharacterized protein</fullName>
    </submittedName>
</protein>
<keyword evidence="2" id="KW-1185">Reference proteome</keyword>
<evidence type="ECO:0000313" key="1">
    <source>
        <dbReference type="EMBL" id="MBC2907152.1"/>
    </source>
</evidence>
<dbReference type="EMBL" id="JACMSF010000068">
    <property type="protein sequence ID" value="MBC2907152.1"/>
    <property type="molecule type" value="Genomic_DNA"/>
</dbReference>
<evidence type="ECO:0000313" key="2">
    <source>
        <dbReference type="Proteomes" id="UP000584670"/>
    </source>
</evidence>
<comment type="caution">
    <text evidence="1">The sequence shown here is derived from an EMBL/GenBank/DDBJ whole genome shotgun (WGS) entry which is preliminary data.</text>
</comment>
<dbReference type="AlphaFoldDB" id="A0A7X1JFN8"/>
<dbReference type="RefSeq" id="WP_186287114.1">
    <property type="nucleotide sequence ID" value="NZ_JACMSF010000068.1"/>
</dbReference>